<dbReference type="EMBL" id="JAHHUM010000001">
    <property type="protein sequence ID" value="KAK5624185.1"/>
    <property type="molecule type" value="Genomic_DNA"/>
</dbReference>
<sequence length="122" mass="14326">MFRKLEMFRQIELKSMLEDPNLNQLLVPCSNVPPKHLSPSSESLKKRQSPNKDFYSFNPWIHVLFSKHLLKHKSIFLRKHWTQIIVLYDGFQSPHGCCRLITALGQRPHHNNTFKLCSSARS</sequence>
<proteinExistence type="predicted"/>
<feature type="region of interest" description="Disordered" evidence="1">
    <location>
        <begin position="32"/>
        <end position="51"/>
    </location>
</feature>
<name>A0AAV9SS73_9TELE</name>
<evidence type="ECO:0000313" key="3">
    <source>
        <dbReference type="Proteomes" id="UP001311232"/>
    </source>
</evidence>
<protein>
    <submittedName>
        <fullName evidence="2">Uncharacterized protein</fullName>
    </submittedName>
</protein>
<accession>A0AAV9SS73</accession>
<reference evidence="2 3" key="1">
    <citation type="submission" date="2021-06" db="EMBL/GenBank/DDBJ databases">
        <authorList>
            <person name="Palmer J.M."/>
        </authorList>
    </citation>
    <scope>NUCLEOTIDE SEQUENCE [LARGE SCALE GENOMIC DNA]</scope>
    <source>
        <strain evidence="2 3">MEX-2019</strain>
        <tissue evidence="2">Muscle</tissue>
    </source>
</reference>
<gene>
    <name evidence="2" type="ORF">CRENBAI_000003</name>
</gene>
<dbReference type="AlphaFoldDB" id="A0AAV9SS73"/>
<evidence type="ECO:0000313" key="2">
    <source>
        <dbReference type="EMBL" id="KAK5624185.1"/>
    </source>
</evidence>
<dbReference type="Proteomes" id="UP001311232">
    <property type="component" value="Unassembled WGS sequence"/>
</dbReference>
<evidence type="ECO:0000256" key="1">
    <source>
        <dbReference type="SAM" id="MobiDB-lite"/>
    </source>
</evidence>
<organism evidence="2 3">
    <name type="scientific">Crenichthys baileyi</name>
    <name type="common">White River springfish</name>
    <dbReference type="NCBI Taxonomy" id="28760"/>
    <lineage>
        <taxon>Eukaryota</taxon>
        <taxon>Metazoa</taxon>
        <taxon>Chordata</taxon>
        <taxon>Craniata</taxon>
        <taxon>Vertebrata</taxon>
        <taxon>Euteleostomi</taxon>
        <taxon>Actinopterygii</taxon>
        <taxon>Neopterygii</taxon>
        <taxon>Teleostei</taxon>
        <taxon>Neoteleostei</taxon>
        <taxon>Acanthomorphata</taxon>
        <taxon>Ovalentaria</taxon>
        <taxon>Atherinomorphae</taxon>
        <taxon>Cyprinodontiformes</taxon>
        <taxon>Goodeidae</taxon>
        <taxon>Crenichthys</taxon>
    </lineage>
</organism>
<keyword evidence="3" id="KW-1185">Reference proteome</keyword>
<comment type="caution">
    <text evidence="2">The sequence shown here is derived from an EMBL/GenBank/DDBJ whole genome shotgun (WGS) entry which is preliminary data.</text>
</comment>